<feature type="transmembrane region" description="Helical" evidence="10">
    <location>
        <begin position="953"/>
        <end position="970"/>
    </location>
</feature>
<dbReference type="InterPro" id="IPR020630">
    <property type="entry name" value="THF_DH/CycHdrlase_cat_dom"/>
</dbReference>
<feature type="transmembrane region" description="Helical" evidence="10">
    <location>
        <begin position="1106"/>
        <end position="1127"/>
    </location>
</feature>
<dbReference type="InterPro" id="IPR036396">
    <property type="entry name" value="Cyt_P450_sf"/>
</dbReference>
<keyword evidence="5" id="KW-0479">Metal-binding</keyword>
<evidence type="ECO:0000256" key="4">
    <source>
        <dbReference type="ARBA" id="ARBA00022692"/>
    </source>
</evidence>
<feature type="transmembrane region" description="Helical" evidence="10">
    <location>
        <begin position="569"/>
        <end position="592"/>
    </location>
</feature>
<feature type="transmembrane region" description="Helical" evidence="10">
    <location>
        <begin position="915"/>
        <end position="933"/>
    </location>
</feature>
<dbReference type="EMBL" id="LUFC02000356">
    <property type="protein sequence ID" value="KAF4498257.1"/>
    <property type="molecule type" value="Genomic_DNA"/>
</dbReference>
<comment type="subcellular location">
    <subcellularLocation>
        <location evidence="1">Membrane</location>
    </subcellularLocation>
</comment>
<dbReference type="InterPro" id="IPR050121">
    <property type="entry name" value="Cytochrome_P450_monoxygenase"/>
</dbReference>
<name>A0A9P5BB78_9HYPO</name>
<accession>A0A9P5BB78</accession>
<feature type="transmembrane region" description="Helical" evidence="10">
    <location>
        <begin position="538"/>
        <end position="557"/>
    </location>
</feature>
<dbReference type="GO" id="GO:0016020">
    <property type="term" value="C:membrane"/>
    <property type="evidence" value="ECO:0007669"/>
    <property type="project" value="UniProtKB-SubCell"/>
</dbReference>
<evidence type="ECO:0000259" key="12">
    <source>
        <dbReference type="Pfam" id="PF02882"/>
    </source>
</evidence>
<dbReference type="Pfam" id="PF02882">
    <property type="entry name" value="THF_DHG_CYH_C"/>
    <property type="match status" value="1"/>
</dbReference>
<evidence type="ECO:0000256" key="2">
    <source>
        <dbReference type="ARBA" id="ARBA00022563"/>
    </source>
</evidence>
<dbReference type="OrthoDB" id="2789670at2759"/>
<feature type="transmembrane region" description="Helical" evidence="10">
    <location>
        <begin position="880"/>
        <end position="903"/>
    </location>
</feature>
<dbReference type="Gene3D" id="3.40.50.10860">
    <property type="entry name" value="Leucine Dehydrogenase, chain A, domain 1"/>
    <property type="match status" value="1"/>
</dbReference>
<evidence type="ECO:0000259" key="11">
    <source>
        <dbReference type="Pfam" id="PF00763"/>
    </source>
</evidence>
<feature type="transmembrane region" description="Helical" evidence="10">
    <location>
        <begin position="720"/>
        <end position="740"/>
    </location>
</feature>
<dbReference type="PANTHER" id="PTHR24305">
    <property type="entry name" value="CYTOCHROME P450"/>
    <property type="match status" value="1"/>
</dbReference>
<dbReference type="Pfam" id="PF00763">
    <property type="entry name" value="THF_DHG_CYH"/>
    <property type="match status" value="1"/>
</dbReference>
<evidence type="ECO:0000256" key="5">
    <source>
        <dbReference type="ARBA" id="ARBA00022723"/>
    </source>
</evidence>
<dbReference type="SUPFAM" id="SSF53223">
    <property type="entry name" value="Aminoacid dehydrogenase-like, N-terminal domain"/>
    <property type="match status" value="1"/>
</dbReference>
<dbReference type="InterPro" id="IPR036259">
    <property type="entry name" value="MFS_trans_sf"/>
</dbReference>
<protein>
    <submittedName>
        <fullName evidence="13">Cytochrome P450 oxidoreductase</fullName>
    </submittedName>
</protein>
<dbReference type="Pfam" id="PF00067">
    <property type="entry name" value="p450"/>
    <property type="match status" value="1"/>
</dbReference>
<feature type="transmembrane region" description="Helical" evidence="10">
    <location>
        <begin position="976"/>
        <end position="994"/>
    </location>
</feature>
<feature type="transmembrane region" description="Helical" evidence="10">
    <location>
        <begin position="424"/>
        <end position="445"/>
    </location>
</feature>
<organism evidence="13 14">
    <name type="scientific">Fusarium agapanthi</name>
    <dbReference type="NCBI Taxonomy" id="1803897"/>
    <lineage>
        <taxon>Eukaryota</taxon>
        <taxon>Fungi</taxon>
        <taxon>Dikarya</taxon>
        <taxon>Ascomycota</taxon>
        <taxon>Pezizomycotina</taxon>
        <taxon>Sordariomycetes</taxon>
        <taxon>Hypocreomycetidae</taxon>
        <taxon>Hypocreales</taxon>
        <taxon>Nectriaceae</taxon>
        <taxon>Fusarium</taxon>
        <taxon>Fusarium fujikuroi species complex</taxon>
    </lineage>
</organism>
<evidence type="ECO:0000256" key="10">
    <source>
        <dbReference type="SAM" id="Phobius"/>
    </source>
</evidence>
<dbReference type="PRINTS" id="PR00085">
    <property type="entry name" value="THFDHDRGNASE"/>
</dbReference>
<feature type="transmembrane region" description="Helical" evidence="10">
    <location>
        <begin position="618"/>
        <end position="639"/>
    </location>
</feature>
<evidence type="ECO:0000313" key="13">
    <source>
        <dbReference type="EMBL" id="KAF4498257.1"/>
    </source>
</evidence>
<dbReference type="GO" id="GO:0005506">
    <property type="term" value="F:iron ion binding"/>
    <property type="evidence" value="ECO:0007669"/>
    <property type="project" value="InterPro"/>
</dbReference>
<dbReference type="Gene3D" id="1.20.1250.20">
    <property type="entry name" value="MFS general substrate transporter like domains"/>
    <property type="match status" value="1"/>
</dbReference>
<feature type="domain" description="Tetrahydrofolate dehydrogenase/cyclohydrolase catalytic" evidence="11">
    <location>
        <begin position="27"/>
        <end position="132"/>
    </location>
</feature>
<evidence type="ECO:0000256" key="7">
    <source>
        <dbReference type="ARBA" id="ARBA00023004"/>
    </source>
</evidence>
<sequence>MEGLELLTLPLVFQNGSARLLAGDLVVHDIERWCHRKAHKGGIKPVMAVLFFNTGPDAVDYVKIKAHVAARAGVSYWVFEMPVDASTMEVMTQVKKLNMNPQIHGILIQRTLPDQLNEAKIMAYIDPVKNIEEYDKGQADNIAADALVRLLVRYGLLESAQQAKIQIAGFGNIITKEFINQMKRQFPYVSASKDFDLTHEDKHEALQEEFQAPRETMIISELHRGPGFIKESMVRPEVSVLIDLGFYVTEKGVIGDVSHALFDRSDLAIAPTPGGVLPILLWIMMERTIKAKQMMAKEDLRGCCCLTINYIAPSFYDLKILQSPLSRWFPRFEGGSDGDAALKFMEDRFREVAKAQQNVYINVADIHSAEGVMAAIETMENTSLSRVLRELDGIPVERECQVSTRAAFNNPGVILQLTDSWKGVMVAFISTAWIVVSLLIVYYLAAFKPELDPFRKKDEQTPTQYPNHIDCSVLRLVRLLPNLFHIRPSNLLQSSRLEPALNKCVIALSDIQIFTGISILVSGYIALFCGLSAYHWQLIVYLAWLANITHLATLSFLRNYFANRPVKLLWRVFLMFAMLLLLCTAVVLTGHFDWDGDSRHPADFAICYFGMLPNTQTITFESMVKMICLLAYGFSIRVAKMFKGFETSLRQIGAILRTVSTRRQRGGSQSISEVDPRAGKRWLRLIGAVMRAVSTHRRRRGSQDIPKWDPRAGNRWPERMAILIYDPFVIAACSLINIHLDLFTSFLAEVYWVIFALIWGTKRLSYTRKLGPKEENEWSFGQTLPLVLLLAPLAAILENLSYSSKPRESEHQRQSDINDGSPGRLELEDNPDNDANNIDREYVASISHHGALCLAAFGYIQAGVFFVVDDLRGISQPFKSFAFSFFVFNPILQLLWIMCSLWISRMHWIVPLKRSANAVTLLSLTIISMTEFWGSPSEDPQIKFAGRTLADMLITYTTMVITYALNHWVGDSFWKIPKLVLTFLPLLLLPLAAVEVERDIAWDFAWPSSEESCNLIIASTFLSMMKSMTPSGAFGSYAGICFLGWIFVIFFYPEVKGLPLEEVRKVFENGFDVKLAKQMQRDLKTNSQASVDNYISHIAYLGSAPYAAAVGFAVIFYFIIYPFIVYLKDSKGLRRFPNMSPFSGMSNLPFMILAHGGARSTHLAKLHKTKPIIRMGPNSLSFAGGQAIKDIYGHGTPCTNDKSYIVGAGTHFNLADVVDKHDHARKRKVLSSAYALKNLENWEYKVADKVQRMMDHFGKVCTAPLSKGVRFPDPQDVNLDFRAWYNLFSLDAIADIGLSEKLGLLDQGHDLVEAQQTCGTVYKTNLRECLYPTARKQSYLLWTYDHYKLLNKISNIIPLYRKMAESAKGGWDEIVLRRAQIRLDRYQKGEKIDDFFQALMEDKNGNSHDLEWGEIVTEINIMMNAGSVTTAIALANVVYQLILNPRIIELLRHELYSVLEPDEVVAPYEKVKHLPYFRACLDESLRLWPPTPQSLGRQSSPEGLTIMGQYIPGNTSVGVSALVAHRDETIYPEAEKFIPERFLGEKGKELQSHFITFSAGALGCIGRNISYLEQAVCIASIVHRYEFALPAGFELEREETMNHILGPMPVKLWKRDLEESK</sequence>
<evidence type="ECO:0000256" key="9">
    <source>
        <dbReference type="SAM" id="MobiDB-lite"/>
    </source>
</evidence>
<feature type="transmembrane region" description="Helical" evidence="10">
    <location>
        <begin position="1034"/>
        <end position="1052"/>
    </location>
</feature>
<evidence type="ECO:0000256" key="3">
    <source>
        <dbReference type="ARBA" id="ARBA00022617"/>
    </source>
</evidence>
<dbReference type="Gene3D" id="3.40.50.720">
    <property type="entry name" value="NAD(P)-binding Rossmann-like Domain"/>
    <property type="match status" value="1"/>
</dbReference>
<dbReference type="GO" id="GO:0004488">
    <property type="term" value="F:methylenetetrahydrofolate dehydrogenase (NADP+) activity"/>
    <property type="evidence" value="ECO:0007669"/>
    <property type="project" value="InterPro"/>
</dbReference>
<dbReference type="Proteomes" id="UP000737391">
    <property type="component" value="Unassembled WGS sequence"/>
</dbReference>
<dbReference type="Pfam" id="PF00083">
    <property type="entry name" value="Sugar_tr"/>
    <property type="match status" value="1"/>
</dbReference>
<keyword evidence="3" id="KW-0349">Heme</keyword>
<keyword evidence="4 10" id="KW-0812">Transmembrane</keyword>
<keyword evidence="6 10" id="KW-1133">Transmembrane helix</keyword>
<keyword evidence="8 10" id="KW-0472">Membrane</keyword>
<feature type="transmembrane region" description="Helical" evidence="10">
    <location>
        <begin position="746"/>
        <end position="766"/>
    </location>
</feature>
<feature type="region of interest" description="Disordered" evidence="9">
    <location>
        <begin position="805"/>
        <end position="830"/>
    </location>
</feature>
<evidence type="ECO:0000256" key="6">
    <source>
        <dbReference type="ARBA" id="ARBA00022989"/>
    </source>
</evidence>
<keyword evidence="7" id="KW-0408">Iron</keyword>
<keyword evidence="2" id="KW-0554">One-carbon metabolism</keyword>
<dbReference type="InterPro" id="IPR000672">
    <property type="entry name" value="THF_DH/CycHdrlase"/>
</dbReference>
<evidence type="ECO:0000256" key="8">
    <source>
        <dbReference type="ARBA" id="ARBA00023136"/>
    </source>
</evidence>
<dbReference type="PANTHER" id="PTHR24305:SF172">
    <property type="entry name" value="P450, PUTATIVE (EUROFUNG)-RELATED"/>
    <property type="match status" value="1"/>
</dbReference>
<feature type="compositionally biased region" description="Basic and acidic residues" evidence="9">
    <location>
        <begin position="805"/>
        <end position="816"/>
    </location>
</feature>
<evidence type="ECO:0000313" key="14">
    <source>
        <dbReference type="Proteomes" id="UP000737391"/>
    </source>
</evidence>
<dbReference type="InterPro" id="IPR046346">
    <property type="entry name" value="Aminoacid_DH-like_N_sf"/>
</dbReference>
<dbReference type="GO" id="GO:0022857">
    <property type="term" value="F:transmembrane transporter activity"/>
    <property type="evidence" value="ECO:0007669"/>
    <property type="project" value="InterPro"/>
</dbReference>
<comment type="caution">
    <text evidence="13">The sequence shown here is derived from an EMBL/GenBank/DDBJ whole genome shotgun (WGS) entry which is preliminary data.</text>
</comment>
<feature type="transmembrane region" description="Helical" evidence="10">
    <location>
        <begin position="846"/>
        <end position="868"/>
    </location>
</feature>
<proteinExistence type="predicted"/>
<feature type="domain" description="Tetrahydrofolate dehydrogenase/cyclohydrolase NAD(P)-binding" evidence="12">
    <location>
        <begin position="147"/>
        <end position="293"/>
    </location>
</feature>
<dbReference type="InterPro" id="IPR001128">
    <property type="entry name" value="Cyt_P450"/>
</dbReference>
<keyword evidence="14" id="KW-1185">Reference proteome</keyword>
<dbReference type="CDD" id="cd11061">
    <property type="entry name" value="CYP67-like"/>
    <property type="match status" value="1"/>
</dbReference>
<dbReference type="InterPro" id="IPR005828">
    <property type="entry name" value="MFS_sugar_transport-like"/>
</dbReference>
<dbReference type="GO" id="GO:0016705">
    <property type="term" value="F:oxidoreductase activity, acting on paired donors, with incorporation or reduction of molecular oxygen"/>
    <property type="evidence" value="ECO:0007669"/>
    <property type="project" value="InterPro"/>
</dbReference>
<reference evidence="13" key="1">
    <citation type="submission" date="2020-01" db="EMBL/GenBank/DDBJ databases">
        <title>Identification and distribution of gene clusters putatively required for synthesis of sphingolipid metabolism inhibitors in phylogenetically diverse species of the filamentous fungus Fusarium.</title>
        <authorList>
            <person name="Kim H.-S."/>
            <person name="Busman M."/>
            <person name="Brown D.W."/>
            <person name="Divon H."/>
            <person name="Uhlig S."/>
            <person name="Proctor R.H."/>
        </authorList>
    </citation>
    <scope>NUCLEOTIDE SEQUENCE</scope>
    <source>
        <strain evidence="13">NRRL 31653</strain>
    </source>
</reference>
<gene>
    <name evidence="13" type="ORF">FAGAP_5546</name>
</gene>
<dbReference type="InterPro" id="IPR020631">
    <property type="entry name" value="THF_DH/CycHdrlase_NAD-bd_dom"/>
</dbReference>
<feature type="transmembrane region" description="Helical" evidence="10">
    <location>
        <begin position="505"/>
        <end position="526"/>
    </location>
</feature>
<dbReference type="SUPFAM" id="SSF48264">
    <property type="entry name" value="Cytochrome P450"/>
    <property type="match status" value="1"/>
</dbReference>
<dbReference type="GO" id="GO:0020037">
    <property type="term" value="F:heme binding"/>
    <property type="evidence" value="ECO:0007669"/>
    <property type="project" value="InterPro"/>
</dbReference>
<dbReference type="Gene3D" id="1.10.630.10">
    <property type="entry name" value="Cytochrome P450"/>
    <property type="match status" value="1"/>
</dbReference>
<evidence type="ECO:0000256" key="1">
    <source>
        <dbReference type="ARBA" id="ARBA00004370"/>
    </source>
</evidence>
<dbReference type="GO" id="GO:0004497">
    <property type="term" value="F:monooxygenase activity"/>
    <property type="evidence" value="ECO:0007669"/>
    <property type="project" value="InterPro"/>
</dbReference>
<dbReference type="GO" id="GO:0006730">
    <property type="term" value="P:one-carbon metabolic process"/>
    <property type="evidence" value="ECO:0007669"/>
    <property type="project" value="UniProtKB-KW"/>
</dbReference>